<dbReference type="Gene3D" id="3.90.1150.10">
    <property type="entry name" value="Aspartate Aminotransferase, domain 1"/>
    <property type="match status" value="1"/>
</dbReference>
<comment type="subunit">
    <text evidence="11">Homodimer.</text>
</comment>
<dbReference type="GO" id="GO:0004758">
    <property type="term" value="F:serine C-palmitoyltransferase activity"/>
    <property type="evidence" value="ECO:0007669"/>
    <property type="project" value="UniProtKB-EC"/>
</dbReference>
<gene>
    <name evidence="11" type="primary">kbl</name>
    <name evidence="13" type="ORF">HMPREF9455_02953</name>
</gene>
<evidence type="ECO:0000256" key="9">
    <source>
        <dbReference type="ARBA" id="ARBA00047854"/>
    </source>
</evidence>
<dbReference type="Pfam" id="PF00155">
    <property type="entry name" value="Aminotran_1_2"/>
    <property type="match status" value="1"/>
</dbReference>
<dbReference type="EC" id="2.3.1.29" evidence="11"/>
<dbReference type="GO" id="GO:0030148">
    <property type="term" value="P:sphingolipid biosynthetic process"/>
    <property type="evidence" value="ECO:0007669"/>
    <property type="project" value="UniProtKB-ARBA"/>
</dbReference>
<dbReference type="GO" id="GO:0008890">
    <property type="term" value="F:glycine C-acetyltransferase activity"/>
    <property type="evidence" value="ECO:0007669"/>
    <property type="project" value="UniProtKB-UniRule"/>
</dbReference>
<keyword evidence="7" id="KW-0443">Lipid metabolism</keyword>
<feature type="binding site" description="in other chain" evidence="11">
    <location>
        <begin position="210"/>
        <end position="213"/>
    </location>
    <ligand>
        <name>pyridoxal 5'-phosphate</name>
        <dbReference type="ChEBI" id="CHEBI:597326"/>
        <note>ligand shared between dimeric partners</note>
    </ligand>
</feature>
<dbReference type="InterPro" id="IPR004839">
    <property type="entry name" value="Aminotransferase_I/II_large"/>
</dbReference>
<feature type="binding site" evidence="11">
    <location>
        <position position="368"/>
    </location>
    <ligand>
        <name>substrate</name>
    </ligand>
</feature>
<feature type="domain" description="Aminotransferase class I/classII large" evidence="12">
    <location>
        <begin position="45"/>
        <end position="386"/>
    </location>
</feature>
<dbReference type="Gene3D" id="3.40.640.10">
    <property type="entry name" value="Type I PLP-dependent aspartate aminotransferase-like (Major domain)"/>
    <property type="match status" value="1"/>
</dbReference>
<comment type="catalytic activity">
    <reaction evidence="9">
        <text>L-serine + hexadecanoyl-CoA + H(+) = 3-oxosphinganine + CO2 + CoA</text>
        <dbReference type="Rhea" id="RHEA:14761"/>
        <dbReference type="ChEBI" id="CHEBI:15378"/>
        <dbReference type="ChEBI" id="CHEBI:16526"/>
        <dbReference type="ChEBI" id="CHEBI:33384"/>
        <dbReference type="ChEBI" id="CHEBI:57287"/>
        <dbReference type="ChEBI" id="CHEBI:57379"/>
        <dbReference type="ChEBI" id="CHEBI:58299"/>
        <dbReference type="EC" id="2.3.1.50"/>
    </reaction>
    <physiologicalReaction direction="left-to-right" evidence="9">
        <dbReference type="Rhea" id="RHEA:14762"/>
    </physiologicalReaction>
</comment>
<dbReference type="Proteomes" id="UP000004913">
    <property type="component" value="Unassembled WGS sequence"/>
</dbReference>
<evidence type="ECO:0000256" key="8">
    <source>
        <dbReference type="ARBA" id="ARBA00023315"/>
    </source>
</evidence>
<dbReference type="HAMAP" id="MF_00985">
    <property type="entry name" value="2am3keto_CoA_ligase"/>
    <property type="match status" value="1"/>
</dbReference>
<dbReference type="InterPro" id="IPR011282">
    <property type="entry name" value="2am3keto_CoA_ligase"/>
</dbReference>
<evidence type="ECO:0000256" key="6">
    <source>
        <dbReference type="ARBA" id="ARBA00022919"/>
    </source>
</evidence>
<feature type="modified residue" description="N6-(pyridoxal phosphate)lysine" evidence="11">
    <location>
        <position position="244"/>
    </location>
</feature>
<evidence type="ECO:0000256" key="3">
    <source>
        <dbReference type="ARBA" id="ARBA00008392"/>
    </source>
</evidence>
<evidence type="ECO:0000313" key="13">
    <source>
        <dbReference type="EMBL" id="EGK00679.1"/>
    </source>
</evidence>
<dbReference type="CDD" id="cd06454">
    <property type="entry name" value="KBL_like"/>
    <property type="match status" value="1"/>
</dbReference>
<keyword evidence="14" id="KW-1185">Reference proteome</keyword>
<dbReference type="UniPathway" id="UPA00046">
    <property type="reaction ID" value="UER00506"/>
</dbReference>
<dbReference type="NCBIfam" id="NF005394">
    <property type="entry name" value="PRK06939.1"/>
    <property type="match status" value="1"/>
</dbReference>
<dbReference type="InterPro" id="IPR015422">
    <property type="entry name" value="PyrdxlP-dep_Trfase_small"/>
</dbReference>
<keyword evidence="13" id="KW-0436">Ligase</keyword>
<dbReference type="GO" id="GO:0019518">
    <property type="term" value="P:L-threonine catabolic process to glycine"/>
    <property type="evidence" value="ECO:0007669"/>
    <property type="project" value="UniProtKB-UniRule"/>
</dbReference>
<dbReference type="NCBIfam" id="TIGR01822">
    <property type="entry name" value="2am3keto_CoA"/>
    <property type="match status" value="1"/>
</dbReference>
<dbReference type="GO" id="GO:0016874">
    <property type="term" value="F:ligase activity"/>
    <property type="evidence" value="ECO:0007669"/>
    <property type="project" value="UniProtKB-KW"/>
</dbReference>
<dbReference type="InterPro" id="IPR015424">
    <property type="entry name" value="PyrdxlP-dep_Trfase"/>
</dbReference>
<name>F5J0T6_9BACT</name>
<dbReference type="GO" id="GO:0030170">
    <property type="term" value="F:pyridoxal phosphate binding"/>
    <property type="evidence" value="ECO:0007669"/>
    <property type="project" value="UniProtKB-UniRule"/>
</dbReference>
<protein>
    <recommendedName>
        <fullName evidence="11">2-amino-3-ketobutyrate coenzyme A ligase</fullName>
        <shortName evidence="11">AKB ligase</shortName>
        <ecNumber evidence="11">2.3.1.29</ecNumber>
    </recommendedName>
    <alternativeName>
        <fullName evidence="11">Glycine acetyltransferase</fullName>
    </alternativeName>
</protein>
<comment type="function">
    <text evidence="10">Involved in de novo bacterial ceramide synthesis. Catalyzes the condensation of L-serine with palmitoyl-CoA (hexadecanoyl-CoA) to produce 3-oxosphinganine. Also capable of using alanine as substrate leading to the formation of 1-deoxysphinganine (1-deoxySa). Contributes to the levels of endogenous sphingolipids in its host.</text>
</comment>
<sequence length="398" mass="44068">MNTYSSFQKYLQNELTDIQSAGLYKNERIIVSPQGASIRVNTGQEVLNFCANNYLGLSDNKELIEAAKEAMDSRGFGMSSVRFICGTQDLHKQLEAAIAKFFGMEDSILYAACFDANGGVFEPLLSDQDAIISDSLNHASIIDGVRLCKAVRYRYANADMEDLEKQLKLAQSQRFRLIVTDGVFSMDGNVAPMDKIYELAQKYDAMIMIDESHSAGVVGKTGRGTTELFNLRGKVEIITGTLGKSFGGAIGGFTTGKKEIIDMLRQRSRPYLFSNSLPPAITAAGIKMFEMMERTNELQDKLHANTDYFVEKMKAAGFDIKPTQSSICAVMLYDAKLSQDMAARLLDEGIYVTGFYYPVVPKDLARIRVQISAGHEKEHLDKCITAFTKTGKELGVIK</sequence>
<comment type="pathway">
    <text evidence="11">Amino-acid degradation; L-threonine degradation via oxydo-reductase pathway; glycine from L-threonine: step 2/2.</text>
</comment>
<dbReference type="GO" id="GO:0005829">
    <property type="term" value="C:cytosol"/>
    <property type="evidence" value="ECO:0007669"/>
    <property type="project" value="TreeGrafter"/>
</dbReference>
<comment type="cofactor">
    <cofactor evidence="11">
        <name>pyridoxal 5'-phosphate</name>
        <dbReference type="ChEBI" id="CHEBI:597326"/>
    </cofactor>
    <text evidence="11">Binds 1 pyridoxal phosphate per subunit.</text>
</comment>
<dbReference type="PANTHER" id="PTHR13693:SF102">
    <property type="entry name" value="2-AMINO-3-KETOBUTYRATE COENZYME A LIGASE, MITOCHONDRIAL"/>
    <property type="match status" value="1"/>
</dbReference>
<evidence type="ECO:0000256" key="5">
    <source>
        <dbReference type="ARBA" id="ARBA00022898"/>
    </source>
</evidence>
<proteinExistence type="inferred from homology"/>
<keyword evidence="4 11" id="KW-0808">Transferase</keyword>
<dbReference type="EMBL" id="ADLV01000035">
    <property type="protein sequence ID" value="EGK00679.1"/>
    <property type="molecule type" value="Genomic_DNA"/>
</dbReference>
<dbReference type="HOGENOM" id="CLU_015846_11_0_10"/>
<dbReference type="SUPFAM" id="SSF53383">
    <property type="entry name" value="PLP-dependent transferases"/>
    <property type="match status" value="1"/>
</dbReference>
<evidence type="ECO:0000259" key="12">
    <source>
        <dbReference type="Pfam" id="PF00155"/>
    </source>
</evidence>
<feature type="binding site" evidence="11">
    <location>
        <begin position="274"/>
        <end position="275"/>
    </location>
    <ligand>
        <name>pyridoxal 5'-phosphate</name>
        <dbReference type="ChEBI" id="CHEBI:597326"/>
        <note>ligand shared between dimeric partners</note>
    </ligand>
</feature>
<comment type="caution">
    <text evidence="13">The sequence shown here is derived from an EMBL/GenBank/DDBJ whole genome shotgun (WGS) entry which is preliminary data.</text>
</comment>
<feature type="binding site" evidence="11">
    <location>
        <position position="138"/>
    </location>
    <ligand>
        <name>substrate</name>
    </ligand>
</feature>
<dbReference type="STRING" id="742766.HMPREF9455_02953"/>
<keyword evidence="8 11" id="KW-0012">Acyltransferase</keyword>
<dbReference type="PANTHER" id="PTHR13693">
    <property type="entry name" value="CLASS II AMINOTRANSFERASE/8-AMINO-7-OXONONANOATE SYNTHASE"/>
    <property type="match status" value="1"/>
</dbReference>
<accession>F5J0T6</accession>
<dbReference type="OrthoDB" id="9807157at2"/>
<reference evidence="13 14" key="1">
    <citation type="submission" date="2011-04" db="EMBL/GenBank/DDBJ databases">
        <title>The Genome Sequence of Dysgonomonas gadei ATCC BAA-286.</title>
        <authorList>
            <consortium name="The Broad Institute Genome Sequencing Platform"/>
            <person name="Earl A."/>
            <person name="Ward D."/>
            <person name="Feldgarden M."/>
            <person name="Gevers D."/>
            <person name="Pudlo N."/>
            <person name="Martens E."/>
            <person name="Allen-Vercoe E."/>
            <person name="Young S.K."/>
            <person name="Zeng Q."/>
            <person name="Gargeya S."/>
            <person name="Fitzgerald M."/>
            <person name="Haas B."/>
            <person name="Abouelleil A."/>
            <person name="Alvarado L."/>
            <person name="Arachchi H.M."/>
            <person name="Berlin A."/>
            <person name="Brown A."/>
            <person name="Chapman S.B."/>
            <person name="Chen Z."/>
            <person name="Dunbar C."/>
            <person name="Freedman E."/>
            <person name="Gearin G."/>
            <person name="Gellesch M."/>
            <person name="Goldberg J."/>
            <person name="Griggs A."/>
            <person name="Gujja S."/>
            <person name="Heiman D."/>
            <person name="Howarth C."/>
            <person name="Larson L."/>
            <person name="Lui A."/>
            <person name="MacDonald P.J.P."/>
            <person name="Mehta T."/>
            <person name="Montmayeur A."/>
            <person name="Murphy C."/>
            <person name="Neiman D."/>
            <person name="Pearson M."/>
            <person name="Priest M."/>
            <person name="Roberts A."/>
            <person name="Saif S."/>
            <person name="Shea T."/>
            <person name="Shenoy N."/>
            <person name="Sisk P."/>
            <person name="Stolte C."/>
            <person name="Sykes S."/>
            <person name="Yandava C."/>
            <person name="Wortman J."/>
            <person name="Nusbaum C."/>
            <person name="Birren B."/>
        </authorList>
    </citation>
    <scope>NUCLEOTIDE SEQUENCE [LARGE SCALE GENOMIC DNA]</scope>
    <source>
        <strain evidence="13 14">ATCC BAA-286</strain>
    </source>
</reference>
<evidence type="ECO:0000256" key="4">
    <source>
        <dbReference type="ARBA" id="ARBA00022679"/>
    </source>
</evidence>
<comment type="catalytic activity">
    <reaction evidence="11">
        <text>glycine + acetyl-CoA = (2S)-2-amino-3-oxobutanoate + CoA</text>
        <dbReference type="Rhea" id="RHEA:20736"/>
        <dbReference type="ChEBI" id="CHEBI:57287"/>
        <dbReference type="ChEBI" id="CHEBI:57288"/>
        <dbReference type="ChEBI" id="CHEBI:57305"/>
        <dbReference type="ChEBI" id="CHEBI:78948"/>
        <dbReference type="EC" id="2.3.1.29"/>
    </reaction>
</comment>
<dbReference type="AlphaFoldDB" id="F5J0T6"/>
<comment type="similarity">
    <text evidence="3 11">Belongs to the class-II pyridoxal-phosphate-dependent aminotransferase family.</text>
</comment>
<dbReference type="GO" id="GO:0016020">
    <property type="term" value="C:membrane"/>
    <property type="evidence" value="ECO:0007669"/>
    <property type="project" value="GOC"/>
</dbReference>
<evidence type="ECO:0000256" key="11">
    <source>
        <dbReference type="HAMAP-Rule" id="MF_00985"/>
    </source>
</evidence>
<dbReference type="FunFam" id="3.40.640.10:FF:000006">
    <property type="entry name" value="5-aminolevulinate synthase, mitochondrial"/>
    <property type="match status" value="1"/>
</dbReference>
<evidence type="ECO:0000256" key="7">
    <source>
        <dbReference type="ARBA" id="ARBA00023098"/>
    </source>
</evidence>
<feature type="binding site" description="in other chain" evidence="11">
    <location>
        <begin position="241"/>
        <end position="244"/>
    </location>
    <ligand>
        <name>pyridoxal 5'-phosphate</name>
        <dbReference type="ChEBI" id="CHEBI:597326"/>
        <note>ligand shared between dimeric partners</note>
    </ligand>
</feature>
<evidence type="ECO:0000256" key="10">
    <source>
        <dbReference type="ARBA" id="ARBA00055827"/>
    </source>
</evidence>
<organism evidence="13 14">
    <name type="scientific">Dysgonomonas gadei ATCC BAA-286</name>
    <dbReference type="NCBI Taxonomy" id="742766"/>
    <lineage>
        <taxon>Bacteria</taxon>
        <taxon>Pseudomonadati</taxon>
        <taxon>Bacteroidota</taxon>
        <taxon>Bacteroidia</taxon>
        <taxon>Bacteroidales</taxon>
        <taxon>Dysgonomonadaceae</taxon>
        <taxon>Dysgonomonas</taxon>
    </lineage>
</organism>
<dbReference type="eggNOG" id="COG0156">
    <property type="taxonomic scope" value="Bacteria"/>
</dbReference>
<dbReference type="InterPro" id="IPR015421">
    <property type="entry name" value="PyrdxlP-dep_Trfase_major"/>
</dbReference>
<evidence type="ECO:0000256" key="1">
    <source>
        <dbReference type="ARBA" id="ARBA00004760"/>
    </source>
</evidence>
<comment type="function">
    <text evidence="11">Catalyzes the cleavage of 2-amino-3-ketobutyrate to glycine and acetyl-CoA.</text>
</comment>
<feature type="binding site" description="in other chain" evidence="11">
    <location>
        <position position="185"/>
    </location>
    <ligand>
        <name>pyridoxal 5'-phosphate</name>
        <dbReference type="ChEBI" id="CHEBI:597326"/>
        <note>ligand shared between dimeric partners</note>
    </ligand>
</feature>
<comment type="pathway">
    <text evidence="1">Lipid metabolism; sphingolipid metabolism.</text>
</comment>
<dbReference type="RefSeq" id="WP_006800484.1">
    <property type="nucleotide sequence ID" value="NZ_GL891986.1"/>
</dbReference>
<feature type="binding site" description="in other chain" evidence="11">
    <location>
        <begin position="113"/>
        <end position="114"/>
    </location>
    <ligand>
        <name>pyridoxal 5'-phosphate</name>
        <dbReference type="ChEBI" id="CHEBI:597326"/>
        <note>ligand shared between dimeric partners</note>
    </ligand>
</feature>
<comment type="pathway">
    <text evidence="2">Sphingolipid metabolism.</text>
</comment>
<evidence type="ECO:0000256" key="2">
    <source>
        <dbReference type="ARBA" id="ARBA00004991"/>
    </source>
</evidence>
<dbReference type="InterPro" id="IPR050087">
    <property type="entry name" value="AON_synthase_class-II"/>
</dbReference>
<evidence type="ECO:0000313" key="14">
    <source>
        <dbReference type="Proteomes" id="UP000004913"/>
    </source>
</evidence>
<keyword evidence="6" id="KW-0746">Sphingolipid metabolism</keyword>
<keyword evidence="5 11" id="KW-0663">Pyridoxal phosphate</keyword>